<proteinExistence type="predicted"/>
<dbReference type="SFLD" id="SFLDS00019">
    <property type="entry name" value="Glutathione_Transferase_(cytos"/>
    <property type="match status" value="1"/>
</dbReference>
<dbReference type="SFLD" id="SFLDG00358">
    <property type="entry name" value="Main_(cytGST)"/>
    <property type="match status" value="1"/>
</dbReference>
<dbReference type="RefSeq" id="WP_237252235.1">
    <property type="nucleotide sequence ID" value="NZ_JAKJXF010000002.1"/>
</dbReference>
<keyword evidence="3" id="KW-1185">Reference proteome</keyword>
<dbReference type="InterPro" id="IPR036282">
    <property type="entry name" value="Glutathione-S-Trfase_C_sf"/>
</dbReference>
<dbReference type="InterPro" id="IPR036249">
    <property type="entry name" value="Thioredoxin-like_sf"/>
</dbReference>
<comment type="caution">
    <text evidence="2">The sequence shown here is derived from an EMBL/GenBank/DDBJ whole genome shotgun (WGS) entry which is preliminary data.</text>
</comment>
<sequence>MRDTAPNQWRVSQVFWRKPPTAMSYVTLTMAGNEPSLKELTMTMTFYTNPNSRGRMVRWMLEEIGCTYDSVILDYQSASDADRWGGAALAVPEQASPDDPRAVFFRDVNPMAKVPALVHNGQTITETAAICAYLADAFPEAGLAPAPEDRGAYYRWLFFAAGPLEQAVTNHRAGFNPEAEQEFFFGYASYERTVDQLERAVQAHAFIAGERFTAADVYVGSHIGWGLAMNTLPPRAAFLAYARKLTHRDAYKRAAAKDEALLVARAD</sequence>
<name>A0ABS9I6X1_9PSED</name>
<dbReference type="CDD" id="cd03046">
    <property type="entry name" value="GST_N_GTT1_like"/>
    <property type="match status" value="1"/>
</dbReference>
<gene>
    <name evidence="2" type="ORF">L4G47_11905</name>
</gene>
<dbReference type="InterPro" id="IPR040079">
    <property type="entry name" value="Glutathione_S-Trfase"/>
</dbReference>
<dbReference type="CDD" id="cd03207">
    <property type="entry name" value="GST_C_8"/>
    <property type="match status" value="1"/>
</dbReference>
<dbReference type="InterPro" id="IPR004045">
    <property type="entry name" value="Glutathione_S-Trfase_N"/>
</dbReference>
<reference evidence="2" key="1">
    <citation type="submission" date="2022-01" db="EMBL/GenBank/DDBJ databases">
        <title>Pseudomonas sp. nov. isolated from Antarctic regolith.</title>
        <authorList>
            <person name="Novakova D."/>
            <person name="Sedlar K."/>
        </authorList>
    </citation>
    <scope>NUCLEOTIDE SEQUENCE</scope>
    <source>
        <strain evidence="2">P2647</strain>
    </source>
</reference>
<evidence type="ECO:0000313" key="3">
    <source>
        <dbReference type="Proteomes" id="UP001162905"/>
    </source>
</evidence>
<dbReference type="EMBL" id="JAKJXH010000010">
    <property type="protein sequence ID" value="MCF7542929.1"/>
    <property type="molecule type" value="Genomic_DNA"/>
</dbReference>
<evidence type="ECO:0000313" key="2">
    <source>
        <dbReference type="EMBL" id="MCF7542929.1"/>
    </source>
</evidence>
<organism evidence="2 3">
    <name type="scientific">Pseudomonas petrae</name>
    <dbReference type="NCBI Taxonomy" id="2912190"/>
    <lineage>
        <taxon>Bacteria</taxon>
        <taxon>Pseudomonadati</taxon>
        <taxon>Pseudomonadota</taxon>
        <taxon>Gammaproteobacteria</taxon>
        <taxon>Pseudomonadales</taxon>
        <taxon>Pseudomonadaceae</taxon>
        <taxon>Pseudomonas</taxon>
    </lineage>
</organism>
<accession>A0ABS9I6X1</accession>
<dbReference type="PANTHER" id="PTHR44051:SF21">
    <property type="entry name" value="GLUTATHIONE S-TRANSFERASE FAMILY PROTEIN"/>
    <property type="match status" value="1"/>
</dbReference>
<dbReference type="Gene3D" id="1.20.1050.10">
    <property type="match status" value="1"/>
</dbReference>
<evidence type="ECO:0000259" key="1">
    <source>
        <dbReference type="PROSITE" id="PS50404"/>
    </source>
</evidence>
<dbReference type="Pfam" id="PF13409">
    <property type="entry name" value="GST_N_2"/>
    <property type="match status" value="1"/>
</dbReference>
<dbReference type="SUPFAM" id="SSF47616">
    <property type="entry name" value="GST C-terminal domain-like"/>
    <property type="match status" value="1"/>
</dbReference>
<protein>
    <submittedName>
        <fullName evidence="2">Glutathione S-transferase family protein</fullName>
    </submittedName>
</protein>
<dbReference type="Gene3D" id="3.40.30.10">
    <property type="entry name" value="Glutaredoxin"/>
    <property type="match status" value="1"/>
</dbReference>
<dbReference type="PROSITE" id="PS50404">
    <property type="entry name" value="GST_NTER"/>
    <property type="match status" value="1"/>
</dbReference>
<feature type="domain" description="GST N-terminal" evidence="1">
    <location>
        <begin position="41"/>
        <end position="142"/>
    </location>
</feature>
<dbReference type="SUPFAM" id="SSF52833">
    <property type="entry name" value="Thioredoxin-like"/>
    <property type="match status" value="1"/>
</dbReference>
<dbReference type="Proteomes" id="UP001162905">
    <property type="component" value="Unassembled WGS sequence"/>
</dbReference>
<dbReference type="PANTHER" id="PTHR44051">
    <property type="entry name" value="GLUTATHIONE S-TRANSFERASE-RELATED"/>
    <property type="match status" value="1"/>
</dbReference>